<dbReference type="Proteomes" id="UP000179807">
    <property type="component" value="Unassembled WGS sequence"/>
</dbReference>
<organism evidence="1 2">
    <name type="scientific">Tritrichomonas foetus</name>
    <dbReference type="NCBI Taxonomy" id="1144522"/>
    <lineage>
        <taxon>Eukaryota</taxon>
        <taxon>Metamonada</taxon>
        <taxon>Parabasalia</taxon>
        <taxon>Tritrichomonadida</taxon>
        <taxon>Tritrichomonadidae</taxon>
        <taxon>Tritrichomonas</taxon>
    </lineage>
</organism>
<accession>A0A1J4J3S5</accession>
<evidence type="ECO:0000313" key="2">
    <source>
        <dbReference type="Proteomes" id="UP000179807"/>
    </source>
</evidence>
<dbReference type="RefSeq" id="XP_068347215.1">
    <property type="nucleotide sequence ID" value="XM_068512798.1"/>
</dbReference>
<comment type="caution">
    <text evidence="1">The sequence shown here is derived from an EMBL/GenBank/DDBJ whole genome shotgun (WGS) entry which is preliminary data.</text>
</comment>
<dbReference type="EMBL" id="MLAK01001349">
    <property type="protein sequence ID" value="OHS94078.1"/>
    <property type="molecule type" value="Genomic_DNA"/>
</dbReference>
<reference evidence="1" key="1">
    <citation type="submission" date="2016-10" db="EMBL/GenBank/DDBJ databases">
        <authorList>
            <person name="Benchimol M."/>
            <person name="Almeida L.G."/>
            <person name="Vasconcelos A.T."/>
            <person name="Perreira-Neves A."/>
            <person name="Rosa I.A."/>
            <person name="Tasca T."/>
            <person name="Bogo M.R."/>
            <person name="de Souza W."/>
        </authorList>
    </citation>
    <scope>NUCLEOTIDE SEQUENCE [LARGE SCALE GENOMIC DNA]</scope>
    <source>
        <strain evidence="1">K</strain>
    </source>
</reference>
<dbReference type="VEuPathDB" id="TrichDB:TRFO_39714"/>
<dbReference type="AlphaFoldDB" id="A0A1J4J3S5"/>
<name>A0A1J4J3S5_9EUKA</name>
<keyword evidence="2" id="KW-1185">Reference proteome</keyword>
<protein>
    <recommendedName>
        <fullName evidence="3">BRCT domain-containing protein</fullName>
    </recommendedName>
</protein>
<sequence>MRSVVFISKTLTDEETITSKCIIESFNQNVEYTSIPNDSNLYLTIVDNTDIIPNHEYANLTLTFFCLRQMSIFGINPFEFKNQGQKGLKNIFLLNKKIFLYKVRNSKYISSLILSMGGKIAESKEQEVYFIITDSKSSTQIFNAPLINSAWIDSIFANVTSKTIGNSYECFQIPKKSKSKRLQPPIKAIKSSRNSDAAAKLREHDKTQDISTFIVSSQIRPKKNMFESNTLKTKILSKKKDSYFMSQNPNCHTIQEAFLMSPSIPKPKFVQFQDKNLTLLNEDKDSTQCFSPIQSDSDDEYDLEIGTQFNKADEKLPVFETPPIKQIPPKNITPPNCDSNCSPKLNAAFNIIMKSSSKKSKTKSKTHQEKVTVEDLNKFSQILQCDENDEDDFDVYYDGSKDLSQSQQMIYVEKDPLIELCGTSQICSQIDPEIF</sequence>
<dbReference type="GeneID" id="94847502"/>
<evidence type="ECO:0008006" key="3">
    <source>
        <dbReference type="Google" id="ProtNLM"/>
    </source>
</evidence>
<dbReference type="CDD" id="cd00027">
    <property type="entry name" value="BRCT"/>
    <property type="match status" value="1"/>
</dbReference>
<evidence type="ECO:0000313" key="1">
    <source>
        <dbReference type="EMBL" id="OHS94078.1"/>
    </source>
</evidence>
<gene>
    <name evidence="1" type="ORF">TRFO_39714</name>
</gene>
<proteinExistence type="predicted"/>